<name>A0AAN8ZMF9_9MAGN</name>
<dbReference type="InterPro" id="IPR029962">
    <property type="entry name" value="TBL"/>
</dbReference>
<reference evidence="9 10" key="1">
    <citation type="submission" date="2023-12" db="EMBL/GenBank/DDBJ databases">
        <title>A high-quality genome assembly for Dillenia turbinata (Dilleniales).</title>
        <authorList>
            <person name="Chanderbali A."/>
        </authorList>
    </citation>
    <scope>NUCLEOTIDE SEQUENCE [LARGE SCALE GENOMIC DNA]</scope>
    <source>
        <strain evidence="9">LSX21</strain>
        <tissue evidence="9">Leaf</tissue>
    </source>
</reference>
<proteinExistence type="inferred from homology"/>
<dbReference type="InterPro" id="IPR026057">
    <property type="entry name" value="TBL_C"/>
</dbReference>
<keyword evidence="10" id="KW-1185">Reference proteome</keyword>
<dbReference type="GO" id="GO:0005794">
    <property type="term" value="C:Golgi apparatus"/>
    <property type="evidence" value="ECO:0007669"/>
    <property type="project" value="TreeGrafter"/>
</dbReference>
<keyword evidence="5" id="KW-1133">Transmembrane helix</keyword>
<evidence type="ECO:0000256" key="6">
    <source>
        <dbReference type="ARBA" id="ARBA00023136"/>
    </source>
</evidence>
<dbReference type="Proteomes" id="UP001370490">
    <property type="component" value="Unassembled WGS sequence"/>
</dbReference>
<dbReference type="PANTHER" id="PTHR32285">
    <property type="entry name" value="PROTEIN TRICHOME BIREFRINGENCE-LIKE 9-RELATED"/>
    <property type="match status" value="1"/>
</dbReference>
<feature type="domain" description="Trichome birefringence-like N-terminal" evidence="8">
    <location>
        <begin position="55"/>
        <end position="108"/>
    </location>
</feature>
<dbReference type="EMBL" id="JBAMMX010000004">
    <property type="protein sequence ID" value="KAK6943186.1"/>
    <property type="molecule type" value="Genomic_DNA"/>
</dbReference>
<dbReference type="PANTHER" id="PTHR32285:SF11">
    <property type="entry name" value="PROTEIN TRICHOME BIREFRINGENCE-LIKE 34"/>
    <property type="match status" value="1"/>
</dbReference>
<evidence type="ECO:0000256" key="1">
    <source>
        <dbReference type="ARBA" id="ARBA00004167"/>
    </source>
</evidence>
<keyword evidence="4" id="KW-0735">Signal-anchor</keyword>
<evidence type="ECO:0000256" key="2">
    <source>
        <dbReference type="ARBA" id="ARBA00007727"/>
    </source>
</evidence>
<gene>
    <name evidence="9" type="ORF">RJ641_028563</name>
</gene>
<feature type="domain" description="Trichome birefringence-like C-terminal" evidence="7">
    <location>
        <begin position="109"/>
        <end position="397"/>
    </location>
</feature>
<evidence type="ECO:0000256" key="3">
    <source>
        <dbReference type="ARBA" id="ARBA00022692"/>
    </source>
</evidence>
<keyword evidence="3" id="KW-0812">Transmembrane</keyword>
<dbReference type="Pfam" id="PF13839">
    <property type="entry name" value="PC-Esterase"/>
    <property type="match status" value="1"/>
</dbReference>
<sequence length="402" mass="47219">MAKNIQIGPSTWGIRNTFQSLMALLVAFVLIATISMTEESGRWLQDLFASGNDGNCNYFSGRWIYDNHSSPEYDGRRCPYMSDQFACEKFGRTDMSYLNWRWQPDQCDLPSFNATALLENLRNKRLVYVGDSLNRNLWISMLCMVEWSIPPEFKSFYRNGSKFTFEATEYNATIEFDWAPLLVESNSDNPINHLLPDRFVRIQAIEKHARPWSDADILVFNSYLWWRRSKMKALWGEFDSPEGIYKEVEMPRCYEMALQTWSNWLEIHVNRSKTRVFWVSMSPTHELGEEWGKQKGQNCYGEKEPIFEEGYWGSGSDPEMMRIVEAALDRLRNIGFDIQMLNITQLAEYRKDGHPSIYRKFWHLPTDEQLSEPASYSDCTHWCLPGVPDTWNQILYARILHI</sequence>
<dbReference type="AlphaFoldDB" id="A0AAN8ZMF9"/>
<evidence type="ECO:0000313" key="9">
    <source>
        <dbReference type="EMBL" id="KAK6943186.1"/>
    </source>
</evidence>
<comment type="caution">
    <text evidence="9">The sequence shown here is derived from an EMBL/GenBank/DDBJ whole genome shotgun (WGS) entry which is preliminary data.</text>
</comment>
<dbReference type="GO" id="GO:0016413">
    <property type="term" value="F:O-acetyltransferase activity"/>
    <property type="evidence" value="ECO:0007669"/>
    <property type="project" value="InterPro"/>
</dbReference>
<accession>A0AAN8ZMF9</accession>
<evidence type="ECO:0000256" key="5">
    <source>
        <dbReference type="ARBA" id="ARBA00022989"/>
    </source>
</evidence>
<evidence type="ECO:0000259" key="8">
    <source>
        <dbReference type="Pfam" id="PF14416"/>
    </source>
</evidence>
<evidence type="ECO:0000259" key="7">
    <source>
        <dbReference type="Pfam" id="PF13839"/>
    </source>
</evidence>
<protein>
    <submittedName>
        <fullName evidence="9">PC-Esterase</fullName>
    </submittedName>
</protein>
<dbReference type="GO" id="GO:0016020">
    <property type="term" value="C:membrane"/>
    <property type="evidence" value="ECO:0007669"/>
    <property type="project" value="UniProtKB-SubCell"/>
</dbReference>
<dbReference type="InterPro" id="IPR025846">
    <property type="entry name" value="TBL_N"/>
</dbReference>
<organism evidence="9 10">
    <name type="scientific">Dillenia turbinata</name>
    <dbReference type="NCBI Taxonomy" id="194707"/>
    <lineage>
        <taxon>Eukaryota</taxon>
        <taxon>Viridiplantae</taxon>
        <taxon>Streptophyta</taxon>
        <taxon>Embryophyta</taxon>
        <taxon>Tracheophyta</taxon>
        <taxon>Spermatophyta</taxon>
        <taxon>Magnoliopsida</taxon>
        <taxon>eudicotyledons</taxon>
        <taxon>Gunneridae</taxon>
        <taxon>Pentapetalae</taxon>
        <taxon>Dilleniales</taxon>
        <taxon>Dilleniaceae</taxon>
        <taxon>Dillenia</taxon>
    </lineage>
</organism>
<dbReference type="Pfam" id="PF14416">
    <property type="entry name" value="PMR5N"/>
    <property type="match status" value="1"/>
</dbReference>
<comment type="similarity">
    <text evidence="2">Belongs to the PC-esterase family. TBL subfamily.</text>
</comment>
<evidence type="ECO:0000256" key="4">
    <source>
        <dbReference type="ARBA" id="ARBA00022968"/>
    </source>
</evidence>
<comment type="subcellular location">
    <subcellularLocation>
        <location evidence="1">Membrane</location>
        <topology evidence="1">Single-pass membrane protein</topology>
    </subcellularLocation>
</comment>
<keyword evidence="6" id="KW-0472">Membrane</keyword>
<evidence type="ECO:0000313" key="10">
    <source>
        <dbReference type="Proteomes" id="UP001370490"/>
    </source>
</evidence>